<dbReference type="AlphaFoldDB" id="A0A561WK63"/>
<keyword evidence="1" id="KW-1133">Transmembrane helix</keyword>
<dbReference type="OrthoDB" id="3296114at2"/>
<proteinExistence type="predicted"/>
<feature type="transmembrane region" description="Helical" evidence="1">
    <location>
        <begin position="83"/>
        <end position="104"/>
    </location>
</feature>
<organism evidence="2 3">
    <name type="scientific">Actinoplanes teichomyceticus</name>
    <dbReference type="NCBI Taxonomy" id="1867"/>
    <lineage>
        <taxon>Bacteria</taxon>
        <taxon>Bacillati</taxon>
        <taxon>Actinomycetota</taxon>
        <taxon>Actinomycetes</taxon>
        <taxon>Micromonosporales</taxon>
        <taxon>Micromonosporaceae</taxon>
        <taxon>Actinoplanes</taxon>
    </lineage>
</organism>
<evidence type="ECO:0000256" key="1">
    <source>
        <dbReference type="SAM" id="Phobius"/>
    </source>
</evidence>
<feature type="transmembrane region" description="Helical" evidence="1">
    <location>
        <begin position="116"/>
        <end position="135"/>
    </location>
</feature>
<sequence length="166" mass="17818">MTVNRALRVRLTHETEEATASGVYGIIVGAAVLVAGHGESVRDVVVAVLVTLLVYWAAERYARIVAERIHQGRRPARHVIREQLTAGWEIVTASGLPLLVLILVRLSGARLITAEIVSLACSTLLLAVAGWRIGANGRLSTGERVQCTVVAGMFGVVLIILKTLLH</sequence>
<reference evidence="2 3" key="1">
    <citation type="submission" date="2019-06" db="EMBL/GenBank/DDBJ databases">
        <title>Sequencing the genomes of 1000 actinobacteria strains.</title>
        <authorList>
            <person name="Klenk H.-P."/>
        </authorList>
    </citation>
    <scope>NUCLEOTIDE SEQUENCE [LARGE SCALE GENOMIC DNA]</scope>
    <source>
        <strain evidence="2 3">DSM 43866</strain>
    </source>
</reference>
<feature type="transmembrane region" description="Helical" evidence="1">
    <location>
        <begin position="21"/>
        <end position="38"/>
    </location>
</feature>
<protein>
    <submittedName>
        <fullName evidence="2">Uncharacterized protein</fullName>
    </submittedName>
</protein>
<dbReference type="EMBL" id="VIWY01000002">
    <property type="protein sequence ID" value="TWG24252.1"/>
    <property type="molecule type" value="Genomic_DNA"/>
</dbReference>
<evidence type="ECO:0000313" key="2">
    <source>
        <dbReference type="EMBL" id="TWG24252.1"/>
    </source>
</evidence>
<keyword evidence="1" id="KW-0812">Transmembrane</keyword>
<gene>
    <name evidence="2" type="ORF">FHX34_102805</name>
</gene>
<feature type="transmembrane region" description="Helical" evidence="1">
    <location>
        <begin position="44"/>
        <end position="62"/>
    </location>
</feature>
<keyword evidence="1" id="KW-0472">Membrane</keyword>
<accession>A0A561WK63</accession>
<feature type="transmembrane region" description="Helical" evidence="1">
    <location>
        <begin position="147"/>
        <end position="165"/>
    </location>
</feature>
<keyword evidence="3" id="KW-1185">Reference proteome</keyword>
<name>A0A561WK63_ACTTI</name>
<dbReference type="RefSeq" id="WP_122977403.1">
    <property type="nucleotide sequence ID" value="NZ_BOMX01000077.1"/>
</dbReference>
<comment type="caution">
    <text evidence="2">The sequence shown here is derived from an EMBL/GenBank/DDBJ whole genome shotgun (WGS) entry which is preliminary data.</text>
</comment>
<evidence type="ECO:0000313" key="3">
    <source>
        <dbReference type="Proteomes" id="UP000320239"/>
    </source>
</evidence>
<dbReference type="Proteomes" id="UP000320239">
    <property type="component" value="Unassembled WGS sequence"/>
</dbReference>